<dbReference type="SMART" id="SM00420">
    <property type="entry name" value="HTH_DEOR"/>
    <property type="match status" value="1"/>
</dbReference>
<dbReference type="EMBL" id="JAUKWQ010000004">
    <property type="protein sequence ID" value="MDO1583360.1"/>
    <property type="molecule type" value="Genomic_DNA"/>
</dbReference>
<dbReference type="SMART" id="SM01134">
    <property type="entry name" value="DeoRC"/>
    <property type="match status" value="1"/>
</dbReference>
<dbReference type="Gene3D" id="1.10.10.10">
    <property type="entry name" value="Winged helix-like DNA-binding domain superfamily/Winged helix DNA-binding domain"/>
    <property type="match status" value="1"/>
</dbReference>
<dbReference type="PRINTS" id="PR00037">
    <property type="entry name" value="HTHLACR"/>
</dbReference>
<comment type="caution">
    <text evidence="6">The sequence shown here is derived from an EMBL/GenBank/DDBJ whole genome shotgun (WGS) entry which is preliminary data.</text>
</comment>
<keyword evidence="4" id="KW-0804">Transcription</keyword>
<reference evidence="6" key="2">
    <citation type="submission" date="2023-07" db="EMBL/GenBank/DDBJ databases">
        <authorList>
            <person name="Sun H."/>
        </authorList>
    </citation>
    <scope>NUCLEOTIDE SEQUENCE</scope>
    <source>
        <strain evidence="6">05753</strain>
    </source>
</reference>
<evidence type="ECO:0000313" key="6">
    <source>
        <dbReference type="EMBL" id="MDO1583360.1"/>
    </source>
</evidence>
<feature type="domain" description="HTH deoR-type" evidence="5">
    <location>
        <begin position="3"/>
        <end position="58"/>
    </location>
</feature>
<dbReference type="Proteomes" id="UP001169006">
    <property type="component" value="Unassembled WGS sequence"/>
</dbReference>
<dbReference type="PANTHER" id="PTHR30363:SF4">
    <property type="entry name" value="GLYCEROL-3-PHOSPHATE REGULON REPRESSOR"/>
    <property type="match status" value="1"/>
</dbReference>
<evidence type="ECO:0000256" key="3">
    <source>
        <dbReference type="ARBA" id="ARBA00023125"/>
    </source>
</evidence>
<accession>A0ABT8SY56</accession>
<evidence type="ECO:0000313" key="7">
    <source>
        <dbReference type="Proteomes" id="UP001169006"/>
    </source>
</evidence>
<reference evidence="6" key="1">
    <citation type="journal article" date="2015" name="Int. J. Syst. Evol. Microbiol.">
        <title>Rhizobium oryzicola sp. nov., potential plant-growth-promoting endophytic bacteria isolated from rice roots.</title>
        <authorList>
            <person name="Zhang X.X."/>
            <person name="Gao J.S."/>
            <person name="Cao Y.H."/>
            <person name="Sheirdil R.A."/>
            <person name="Wang X.C."/>
            <person name="Zhang L."/>
        </authorList>
    </citation>
    <scope>NUCLEOTIDE SEQUENCE</scope>
    <source>
        <strain evidence="6">05753</strain>
    </source>
</reference>
<keyword evidence="2" id="KW-0805">Transcription regulation</keyword>
<proteinExistence type="predicted"/>
<sequence>MLTTERKALIQEILRRDGRLIAKTFSQELGVSEDTIRRDLRELASEGLLQRVHGGALPASSAVADFASREGTASKAKAMIARAAARLIQPTQIVFLDGGTTNIQLARQLPIGLKATVVTHSPSIAVELARHPLVDVELVGGHLFKHSVVAVGSISAEAIAKIRVDAFFMGVTGLHPETGATTGNREEAAIKRLIAHQSAETIVLATREKLGAASPYDIVPLAEISTVVTESGLESEVLTPFRAASIAIIESND</sequence>
<evidence type="ECO:0000256" key="2">
    <source>
        <dbReference type="ARBA" id="ARBA00023015"/>
    </source>
</evidence>
<dbReference type="SUPFAM" id="SSF100950">
    <property type="entry name" value="NagB/RpiA/CoA transferase-like"/>
    <property type="match status" value="1"/>
</dbReference>
<dbReference type="InterPro" id="IPR036388">
    <property type="entry name" value="WH-like_DNA-bd_sf"/>
</dbReference>
<dbReference type="GO" id="GO:0003677">
    <property type="term" value="F:DNA binding"/>
    <property type="evidence" value="ECO:0007669"/>
    <property type="project" value="UniProtKB-KW"/>
</dbReference>
<dbReference type="InterPro" id="IPR014036">
    <property type="entry name" value="DeoR-like_C"/>
</dbReference>
<dbReference type="PROSITE" id="PS51000">
    <property type="entry name" value="HTH_DEOR_2"/>
    <property type="match status" value="1"/>
</dbReference>
<organism evidence="6 7">
    <name type="scientific">Rhizobium oryzicola</name>
    <dbReference type="NCBI Taxonomy" id="1232668"/>
    <lineage>
        <taxon>Bacteria</taxon>
        <taxon>Pseudomonadati</taxon>
        <taxon>Pseudomonadota</taxon>
        <taxon>Alphaproteobacteria</taxon>
        <taxon>Hyphomicrobiales</taxon>
        <taxon>Rhizobiaceae</taxon>
        <taxon>Rhizobium/Agrobacterium group</taxon>
        <taxon>Rhizobium</taxon>
    </lineage>
</organism>
<dbReference type="Gene3D" id="3.40.50.1360">
    <property type="match status" value="1"/>
</dbReference>
<dbReference type="PANTHER" id="PTHR30363">
    <property type="entry name" value="HTH-TYPE TRANSCRIPTIONAL REGULATOR SRLR-RELATED"/>
    <property type="match status" value="1"/>
</dbReference>
<evidence type="ECO:0000256" key="1">
    <source>
        <dbReference type="ARBA" id="ARBA00022491"/>
    </source>
</evidence>
<keyword evidence="7" id="KW-1185">Reference proteome</keyword>
<dbReference type="InterPro" id="IPR036390">
    <property type="entry name" value="WH_DNA-bd_sf"/>
</dbReference>
<dbReference type="InterPro" id="IPR018356">
    <property type="entry name" value="Tscrpt_reg_HTH_DeoR_CS"/>
</dbReference>
<dbReference type="InterPro" id="IPR050313">
    <property type="entry name" value="Carb_Metab_HTH_regulators"/>
</dbReference>
<keyword evidence="1" id="KW-0678">Repressor</keyword>
<dbReference type="Pfam" id="PF08220">
    <property type="entry name" value="HTH_DeoR"/>
    <property type="match status" value="1"/>
</dbReference>
<dbReference type="InterPro" id="IPR037171">
    <property type="entry name" value="NagB/RpiA_transferase-like"/>
</dbReference>
<evidence type="ECO:0000256" key="4">
    <source>
        <dbReference type="ARBA" id="ARBA00023163"/>
    </source>
</evidence>
<name>A0ABT8SY56_9HYPH</name>
<evidence type="ECO:0000259" key="5">
    <source>
        <dbReference type="PROSITE" id="PS51000"/>
    </source>
</evidence>
<dbReference type="SUPFAM" id="SSF46785">
    <property type="entry name" value="Winged helix' DNA-binding domain"/>
    <property type="match status" value="1"/>
</dbReference>
<protein>
    <submittedName>
        <fullName evidence="6">DeoR/GlpR family DNA-binding transcription regulator</fullName>
    </submittedName>
</protein>
<gene>
    <name evidence="6" type="ORF">Q2T52_14815</name>
</gene>
<dbReference type="InterPro" id="IPR001034">
    <property type="entry name" value="DeoR_HTH"/>
</dbReference>
<keyword evidence="3 6" id="KW-0238">DNA-binding</keyword>
<dbReference type="Pfam" id="PF00455">
    <property type="entry name" value="DeoRC"/>
    <property type="match status" value="1"/>
</dbReference>
<dbReference type="PROSITE" id="PS00894">
    <property type="entry name" value="HTH_DEOR_1"/>
    <property type="match status" value="1"/>
</dbReference>